<evidence type="ECO:0000313" key="4">
    <source>
        <dbReference type="Proteomes" id="UP001623330"/>
    </source>
</evidence>
<feature type="compositionally biased region" description="Polar residues" evidence="1">
    <location>
        <begin position="474"/>
        <end position="507"/>
    </location>
</feature>
<feature type="compositionally biased region" description="Polar residues" evidence="1">
    <location>
        <begin position="21"/>
        <end position="34"/>
    </location>
</feature>
<keyword evidence="2" id="KW-1133">Transmembrane helix</keyword>
<sequence>MEDDKKLTVETETVEAVPSNILPNSGRNGSTTDTPVLRLPSFSENNVELGGESTPDEFMHQSTESPLNAVKESESGVEYPPQQLIAKKTLIDHNPMSPHSTGSVLKNKKSSLLIDESSSVPPMATDSTYSISGSGRNKSNLESVARPIGGVASLTSTPELQHINGIKSKIKIVPSNIDLPTQMPHARQESVTEFHDDSSHVLDKVPLQRQPSGIAGVGSSFISSTNLNSQINPSGTNNGSINNNNINNGNGTNNNNNHNSNNSNGNNNAHNNNGNGNGSTKNINNNINNNSNNILSNNSYMPLNLQAASSQGPTSGNLPFFQNKMKDRPNMVSMNSREILLLGDGPKKIDKGHMVSDESVHQLDNDTGHRPTKTDFFAARLASAVGENEISDSEETFVYESAANSTKNMIYPSTANLNDVDHHQGSNSNDNGTSGKVHSIATKSSVPVLNGNTKLFSRLTSTTRHISTGGMPNASLTQSSPNVPGTYTQSNLSQLEADRTSLQSSARPPNRHTDQHSIRSLMSEQKSPDRKMGGGLSAVNESNGTVNSPSLHYQNSTNFMPHKNQSRLNNFSQRSVSVSNNGNTAAIARHTSIPGTSQRPKSNMLHKNGSKTNESKKALRTTVSKIFDANGTSLRRYSGVPDNVNLEDFIEQAVDSLPPGTNQRDRKIGNYSRAIPSRQSITVNQNNDSIKSSPIDNVSAYRRSNGTIIDSNESMPDTGNHDRQSARPKVECRHPGSGDNTKPHRSSAIEDTLNPNHRFSQHEDEDDDDDRSMFYYNHGSNLEARPQISEYEGDVGDQDSEEELIDDGLHHQFFGSGNIDGDNISPNNYDRNGYYGAVRNSNIGSYFPYVSTPINTQEEGYANGHGRYQNKDSTEFTPLNRSNYYVDNNYQFSPHNFYSKRNAWTRFRNCFYLTMSVLLLVSLGFILGFLLAANKELREFDIVVMDNVISSTDELIFDLTTTAFNPGIFPIYIDEVEFDIFAKTQYLRCNSYGACSPSFDSSTNVETIFLGIAKHLETPLKYQGGFFNRNFDISETSVRLHKPGSDEAKEDDGEEVAAEDPSDDVTKWKLLIKHDYELILRGNVKYKVPFFNTQRSIAVQMSADVRPGKEK</sequence>
<dbReference type="Pfam" id="PF12751">
    <property type="entry name" value="Vac7"/>
    <property type="match status" value="2"/>
</dbReference>
<feature type="region of interest" description="Disordered" evidence="1">
    <location>
        <begin position="593"/>
        <end position="616"/>
    </location>
</feature>
<keyword evidence="2" id="KW-0472">Membrane</keyword>
<feature type="region of interest" description="Disordered" evidence="1">
    <location>
        <begin position="707"/>
        <end position="797"/>
    </location>
</feature>
<evidence type="ECO:0000313" key="3">
    <source>
        <dbReference type="EMBL" id="KAL3230802.1"/>
    </source>
</evidence>
<protein>
    <submittedName>
        <fullName evidence="3">Vacuolar segregation protein 7</fullName>
    </submittedName>
</protein>
<feature type="region of interest" description="Disordered" evidence="1">
    <location>
        <begin position="413"/>
        <end position="445"/>
    </location>
</feature>
<keyword evidence="2" id="KW-0812">Transmembrane</keyword>
<feature type="compositionally biased region" description="Polar residues" evidence="1">
    <location>
        <begin position="425"/>
        <end position="445"/>
    </location>
</feature>
<dbReference type="Proteomes" id="UP001623330">
    <property type="component" value="Unassembled WGS sequence"/>
</dbReference>
<name>A0ABR4NRI2_9SACH</name>
<feature type="region of interest" description="Disordered" evidence="1">
    <location>
        <begin position="1"/>
        <end position="65"/>
    </location>
</feature>
<evidence type="ECO:0000256" key="1">
    <source>
        <dbReference type="SAM" id="MobiDB-lite"/>
    </source>
</evidence>
<dbReference type="EMBL" id="JBEVYD010000009">
    <property type="protein sequence ID" value="KAL3230802.1"/>
    <property type="molecule type" value="Genomic_DNA"/>
</dbReference>
<keyword evidence="4" id="KW-1185">Reference proteome</keyword>
<dbReference type="PANTHER" id="PTHR28258">
    <property type="entry name" value="VACUOLAR SEGREGATION PROTEIN 7"/>
    <property type="match status" value="1"/>
</dbReference>
<evidence type="ECO:0000256" key="2">
    <source>
        <dbReference type="SAM" id="Phobius"/>
    </source>
</evidence>
<organism evidence="3 4">
    <name type="scientific">Nakaseomyces bracarensis</name>
    <dbReference type="NCBI Taxonomy" id="273131"/>
    <lineage>
        <taxon>Eukaryota</taxon>
        <taxon>Fungi</taxon>
        <taxon>Dikarya</taxon>
        <taxon>Ascomycota</taxon>
        <taxon>Saccharomycotina</taxon>
        <taxon>Saccharomycetes</taxon>
        <taxon>Saccharomycetales</taxon>
        <taxon>Saccharomycetaceae</taxon>
        <taxon>Nakaseomyces</taxon>
    </lineage>
</organism>
<dbReference type="PANTHER" id="PTHR28258:SF1">
    <property type="entry name" value="VACUOLAR SEGREGATION PROTEIN 7"/>
    <property type="match status" value="1"/>
</dbReference>
<feature type="region of interest" description="Disordered" evidence="1">
    <location>
        <begin position="464"/>
        <end position="565"/>
    </location>
</feature>
<feature type="compositionally biased region" description="Polar residues" evidence="1">
    <location>
        <begin position="707"/>
        <end position="717"/>
    </location>
</feature>
<feature type="region of interest" description="Disordered" evidence="1">
    <location>
        <begin position="228"/>
        <end position="290"/>
    </location>
</feature>
<proteinExistence type="predicted"/>
<gene>
    <name evidence="3" type="ORF">RNJ44_01251</name>
</gene>
<feature type="transmembrane region" description="Helical" evidence="2">
    <location>
        <begin position="911"/>
        <end position="932"/>
    </location>
</feature>
<feature type="compositionally biased region" description="Low complexity" evidence="1">
    <location>
        <begin position="231"/>
        <end position="290"/>
    </location>
</feature>
<dbReference type="InterPro" id="IPR024260">
    <property type="entry name" value="Vac7"/>
</dbReference>
<reference evidence="3 4" key="1">
    <citation type="submission" date="2024-05" db="EMBL/GenBank/DDBJ databases">
        <title>Long read based assembly of the Candida bracarensis genome reveals expanded adhesin content.</title>
        <authorList>
            <person name="Marcet-Houben M."/>
            <person name="Ksiezopolska E."/>
            <person name="Gabaldon T."/>
        </authorList>
    </citation>
    <scope>NUCLEOTIDE SEQUENCE [LARGE SCALE GENOMIC DNA]</scope>
    <source>
        <strain evidence="3 4">CBM6</strain>
    </source>
</reference>
<comment type="caution">
    <text evidence="3">The sequence shown here is derived from an EMBL/GenBank/DDBJ whole genome shotgun (WGS) entry which is preliminary data.</text>
</comment>
<feature type="compositionally biased region" description="Polar residues" evidence="1">
    <location>
        <begin position="539"/>
        <end position="559"/>
    </location>
</feature>
<feature type="compositionally biased region" description="Basic and acidic residues" evidence="1">
    <location>
        <begin position="719"/>
        <end position="736"/>
    </location>
</feature>
<accession>A0ABR4NRI2</accession>
<feature type="region of interest" description="Disordered" evidence="1">
    <location>
        <begin position="117"/>
        <end position="138"/>
    </location>
</feature>